<accession>A0A4P7N9P1</accession>
<protein>
    <recommendedName>
        <fullName evidence="5">Ig-like domain-containing protein</fullName>
    </recommendedName>
</protein>
<gene>
    <name evidence="3" type="ORF">PoMZ_01782</name>
</gene>
<feature type="compositionally biased region" description="Pro residues" evidence="1">
    <location>
        <begin position="418"/>
        <end position="430"/>
    </location>
</feature>
<keyword evidence="2" id="KW-0732">Signal</keyword>
<organism evidence="3 4">
    <name type="scientific">Pyricularia oryzae</name>
    <name type="common">Rice blast fungus</name>
    <name type="synonym">Magnaporthe oryzae</name>
    <dbReference type="NCBI Taxonomy" id="318829"/>
    <lineage>
        <taxon>Eukaryota</taxon>
        <taxon>Fungi</taxon>
        <taxon>Dikarya</taxon>
        <taxon>Ascomycota</taxon>
        <taxon>Pezizomycotina</taxon>
        <taxon>Sordariomycetes</taxon>
        <taxon>Sordariomycetidae</taxon>
        <taxon>Magnaporthales</taxon>
        <taxon>Pyriculariaceae</taxon>
        <taxon>Pyricularia</taxon>
    </lineage>
</organism>
<feature type="chain" id="PRO_5020324046" description="Ig-like domain-containing protein" evidence="2">
    <location>
        <begin position="26"/>
        <end position="535"/>
    </location>
</feature>
<name>A0A4P7N9P1_PYROR</name>
<feature type="region of interest" description="Disordered" evidence="1">
    <location>
        <begin position="414"/>
        <end position="443"/>
    </location>
</feature>
<proteinExistence type="predicted"/>
<dbReference type="AlphaFoldDB" id="A0A4P7N9P1"/>
<evidence type="ECO:0000256" key="1">
    <source>
        <dbReference type="SAM" id="MobiDB-lite"/>
    </source>
</evidence>
<feature type="signal peptide" evidence="2">
    <location>
        <begin position="1"/>
        <end position="25"/>
    </location>
</feature>
<sequence length="535" mass="56380">MAMSAILRLVTCLFAALALSPFVGAQDVPLLLTGGFEGATADDDSFNTGGFVTVLGQKVTVPKNLQVAFPATFVPWKGFVESASKFLGYEISLVGNYVNGVPIAGQISINQFSLGGGAGFIEKINPDGTLGMRSGIDIRINDPTGVFGVVYDADPFFTSDPENPSVTSFSGFPMCVPRNASDPLCPASQRPVLSGGARQGTFLAVDPLVMAPLLPGDWIEYSGFKRGNTYYAYEIVATNVQITTDPSRGDPTYIRVEDALIGVFNGGADVESAETKMIGYTSAPTARVSMSAVDIDVCTGKTTLREIGSAATRAGQVRNKFEFRAKATVPTKYTQQYLFMSDNGVKTTKNGIKAGQYMTPVTEWIQPELTTPGLPPPQHYFNDMDYATKGLGFDGTNIWGPLTPFPQTGVAVFDTSSCPPPSTDPAPPPATTTTSSAPPPPTSTVVVDTVTFQSLTWTNGQGGTLAATCRSVAGSNGQRASSMVLQFSNRDGAFSQTMTSTGNGDFTYSARSTRQPSGNVKCLSNLGGSAVRLAP</sequence>
<evidence type="ECO:0000256" key="2">
    <source>
        <dbReference type="SAM" id="SignalP"/>
    </source>
</evidence>
<dbReference type="Proteomes" id="UP000294847">
    <property type="component" value="Chromosome 2"/>
</dbReference>
<dbReference type="EMBL" id="CP034205">
    <property type="protein sequence ID" value="QBZ56864.1"/>
    <property type="molecule type" value="Genomic_DNA"/>
</dbReference>
<reference evidence="3 4" key="1">
    <citation type="journal article" date="2019" name="Mol. Biol. Evol.">
        <title>Blast fungal genomes show frequent chromosomal changes, gene gains and losses, and effector gene turnover.</title>
        <authorList>
            <person name="Gomez Luciano L.B."/>
            <person name="Jason Tsai I."/>
            <person name="Chuma I."/>
            <person name="Tosa Y."/>
            <person name="Chen Y.H."/>
            <person name="Li J.Y."/>
            <person name="Li M.Y."/>
            <person name="Jade Lu M.Y."/>
            <person name="Nakayashiki H."/>
            <person name="Li W.H."/>
        </authorList>
    </citation>
    <scope>NUCLEOTIDE SEQUENCE [LARGE SCALE GENOMIC DNA]</scope>
    <source>
        <strain evidence="3">MZ5-1-6</strain>
    </source>
</reference>
<dbReference type="OMA" id="IDVDPCT"/>
<evidence type="ECO:0008006" key="5">
    <source>
        <dbReference type="Google" id="ProtNLM"/>
    </source>
</evidence>
<evidence type="ECO:0000313" key="3">
    <source>
        <dbReference type="EMBL" id="QBZ56864.1"/>
    </source>
</evidence>
<evidence type="ECO:0000313" key="4">
    <source>
        <dbReference type="Proteomes" id="UP000294847"/>
    </source>
</evidence>